<comment type="caution">
    <text evidence="1">The sequence shown here is derived from an EMBL/GenBank/DDBJ whole genome shotgun (WGS) entry which is preliminary data.</text>
</comment>
<dbReference type="EMBL" id="JAADJG010000212">
    <property type="protein sequence ID" value="KAF4451731.1"/>
    <property type="molecule type" value="Genomic_DNA"/>
</dbReference>
<proteinExistence type="predicted"/>
<accession>A0A8H4KK38</accession>
<dbReference type="AlphaFoldDB" id="A0A8H4KK38"/>
<name>A0A8H4KK38_9HYPO</name>
<keyword evidence="2" id="KW-1185">Reference proteome</keyword>
<dbReference type="Proteomes" id="UP000605986">
    <property type="component" value="Unassembled WGS sequence"/>
</dbReference>
<protein>
    <submittedName>
        <fullName evidence="1">Uncharacterized protein</fullName>
    </submittedName>
</protein>
<reference evidence="1" key="1">
    <citation type="submission" date="2020-01" db="EMBL/GenBank/DDBJ databases">
        <title>Identification and distribution of gene clusters putatively required for synthesis of sphingolipid metabolism inhibitors in phylogenetically diverse species of the filamentous fungus Fusarium.</title>
        <authorList>
            <person name="Kim H.-S."/>
            <person name="Busman M."/>
            <person name="Brown D.W."/>
            <person name="Divon H."/>
            <person name="Uhlig S."/>
            <person name="Proctor R.H."/>
        </authorList>
    </citation>
    <scope>NUCLEOTIDE SEQUENCE</scope>
    <source>
        <strain evidence="1">NRRL 53441</strain>
    </source>
</reference>
<gene>
    <name evidence="1" type="ORF">F53441_5410</name>
</gene>
<evidence type="ECO:0000313" key="1">
    <source>
        <dbReference type="EMBL" id="KAF4451731.1"/>
    </source>
</evidence>
<organism evidence="1 2">
    <name type="scientific">Fusarium austroafricanum</name>
    <dbReference type="NCBI Taxonomy" id="2364996"/>
    <lineage>
        <taxon>Eukaryota</taxon>
        <taxon>Fungi</taxon>
        <taxon>Dikarya</taxon>
        <taxon>Ascomycota</taxon>
        <taxon>Pezizomycotina</taxon>
        <taxon>Sordariomycetes</taxon>
        <taxon>Hypocreomycetidae</taxon>
        <taxon>Hypocreales</taxon>
        <taxon>Nectriaceae</taxon>
        <taxon>Fusarium</taxon>
        <taxon>Fusarium concolor species complex</taxon>
    </lineage>
</organism>
<evidence type="ECO:0000313" key="2">
    <source>
        <dbReference type="Proteomes" id="UP000605986"/>
    </source>
</evidence>
<sequence length="213" mass="24778">MDDRELFRRLNQQILIDGLNDTVLQQVIDLRYQPIAFESFISTVYHDRIRDNTVRDFRKEELAEMIRTAERTVELNPNMQPRAGDRPANGLSPMGYIPEHLFGGGIKIDNVIAHYPDFAKVARNPRLRLAFCCSTPQPWFARIGKAIEETRRILMEMKAVKLGYEDWFKGYLLTAGLEYRGNERVMNSLCQTMSQVRYILDNIPELELPGREL</sequence>